<feature type="transmembrane region" description="Helical" evidence="2">
    <location>
        <begin position="65"/>
        <end position="84"/>
    </location>
</feature>
<comment type="caution">
    <text evidence="3">The sequence shown here is derived from an EMBL/GenBank/DDBJ whole genome shotgun (WGS) entry which is preliminary data.</text>
</comment>
<reference evidence="3" key="1">
    <citation type="submission" date="2023-03" db="EMBL/GenBank/DDBJ databases">
        <title>Complete genome of Cladonia borealis.</title>
        <authorList>
            <person name="Park H."/>
        </authorList>
    </citation>
    <scope>NUCLEOTIDE SEQUENCE</scope>
    <source>
        <strain evidence="3">ANT050790</strain>
    </source>
</reference>
<gene>
    <name evidence="3" type="ORF">JMJ35_008921</name>
</gene>
<dbReference type="AlphaFoldDB" id="A0AA39QT31"/>
<evidence type="ECO:0000256" key="2">
    <source>
        <dbReference type="SAM" id="Phobius"/>
    </source>
</evidence>
<feature type="compositionally biased region" description="Low complexity" evidence="1">
    <location>
        <begin position="1"/>
        <end position="14"/>
    </location>
</feature>
<keyword evidence="4" id="KW-1185">Reference proteome</keyword>
<dbReference type="EMBL" id="JAFEKC020000020">
    <property type="protein sequence ID" value="KAK0508645.1"/>
    <property type="molecule type" value="Genomic_DNA"/>
</dbReference>
<keyword evidence="2" id="KW-1133">Transmembrane helix</keyword>
<accession>A0AA39QT31</accession>
<evidence type="ECO:0000256" key="1">
    <source>
        <dbReference type="SAM" id="MobiDB-lite"/>
    </source>
</evidence>
<evidence type="ECO:0000313" key="3">
    <source>
        <dbReference type="EMBL" id="KAK0508645.1"/>
    </source>
</evidence>
<keyword evidence="2" id="KW-0812">Transmembrane</keyword>
<proteinExistence type="predicted"/>
<feature type="region of interest" description="Disordered" evidence="1">
    <location>
        <begin position="1"/>
        <end position="47"/>
    </location>
</feature>
<name>A0AA39QT31_9LECA</name>
<dbReference type="Proteomes" id="UP001166286">
    <property type="component" value="Unassembled WGS sequence"/>
</dbReference>
<keyword evidence="2" id="KW-0472">Membrane</keyword>
<sequence>MLRILPSLTSSHPHPSSHTHPPKTPPPPSTPFLEKGVPPRSTSKRSKPGLYYAHEIRAWKRYTRFLHVVVVVLLMTLAVVVWYGSRAGRCEGGASGQEGGLSFMNLRGWMGRTAAVEKGEKVLDGTAIAGTMKGVDGDNIVLAAQHCGIILEEREEGCLRRFNAVAPSSSMSMGRGEREAWREIKDGLEGLWRGLIESEWTYEGSLQNRRAERTGINVNWVKHNARTLLMIPDAVALIEIGKLTDNV</sequence>
<evidence type="ECO:0000313" key="4">
    <source>
        <dbReference type="Proteomes" id="UP001166286"/>
    </source>
</evidence>
<organism evidence="3 4">
    <name type="scientific">Cladonia borealis</name>
    <dbReference type="NCBI Taxonomy" id="184061"/>
    <lineage>
        <taxon>Eukaryota</taxon>
        <taxon>Fungi</taxon>
        <taxon>Dikarya</taxon>
        <taxon>Ascomycota</taxon>
        <taxon>Pezizomycotina</taxon>
        <taxon>Lecanoromycetes</taxon>
        <taxon>OSLEUM clade</taxon>
        <taxon>Lecanoromycetidae</taxon>
        <taxon>Lecanorales</taxon>
        <taxon>Lecanorineae</taxon>
        <taxon>Cladoniaceae</taxon>
        <taxon>Cladonia</taxon>
    </lineage>
</organism>
<protein>
    <submittedName>
        <fullName evidence="3">Uncharacterized protein</fullName>
    </submittedName>
</protein>